<dbReference type="EMBL" id="NIZV01000013">
    <property type="protein sequence ID" value="RSM19326.1"/>
    <property type="molecule type" value="Genomic_DNA"/>
</dbReference>
<gene>
    <name evidence="1" type="ORF">CDV31_001748</name>
</gene>
<organism evidence="1 2">
    <name type="scientific">Fusarium ambrosium</name>
    <dbReference type="NCBI Taxonomy" id="131363"/>
    <lineage>
        <taxon>Eukaryota</taxon>
        <taxon>Fungi</taxon>
        <taxon>Dikarya</taxon>
        <taxon>Ascomycota</taxon>
        <taxon>Pezizomycotina</taxon>
        <taxon>Sordariomycetes</taxon>
        <taxon>Hypocreomycetidae</taxon>
        <taxon>Hypocreales</taxon>
        <taxon>Nectriaceae</taxon>
        <taxon>Fusarium</taxon>
        <taxon>Fusarium solani species complex</taxon>
    </lineage>
</organism>
<comment type="caution">
    <text evidence="1">The sequence shown here is derived from an EMBL/GenBank/DDBJ whole genome shotgun (WGS) entry which is preliminary data.</text>
</comment>
<sequence>MDALPHVVPPSVDGQWLVIMYHRNNLPQNVACIEVPSYSGELTLVLLARLHHRAHAYPETKPLWPLILDRPKAAFVFAL</sequence>
<evidence type="ECO:0000313" key="1">
    <source>
        <dbReference type="EMBL" id="RSM19326.1"/>
    </source>
</evidence>
<reference evidence="1 2" key="1">
    <citation type="submission" date="2017-06" db="EMBL/GenBank/DDBJ databases">
        <title>Cmopartive genomic analysis of Ambrosia Fusariam Clade fungi.</title>
        <authorList>
            <person name="Stajich J.E."/>
            <person name="Carrillo J."/>
            <person name="Kijimoto T."/>
            <person name="Eskalen A."/>
            <person name="O'Donnell K."/>
            <person name="Kasson M."/>
        </authorList>
    </citation>
    <scope>NUCLEOTIDE SEQUENCE [LARGE SCALE GENOMIC DNA]</scope>
    <source>
        <strain evidence="1 2">NRRL 20438</strain>
    </source>
</reference>
<accession>A0A428UYL3</accession>
<evidence type="ECO:0000313" key="2">
    <source>
        <dbReference type="Proteomes" id="UP000288429"/>
    </source>
</evidence>
<proteinExistence type="predicted"/>
<keyword evidence="2" id="KW-1185">Reference proteome</keyword>
<protein>
    <submittedName>
        <fullName evidence="1">Uncharacterized protein</fullName>
    </submittedName>
</protein>
<dbReference type="Proteomes" id="UP000288429">
    <property type="component" value="Unassembled WGS sequence"/>
</dbReference>
<dbReference type="AlphaFoldDB" id="A0A428UYL3"/>
<name>A0A428UYL3_9HYPO</name>